<evidence type="ECO:0008006" key="3">
    <source>
        <dbReference type="Google" id="ProtNLM"/>
    </source>
</evidence>
<reference evidence="1 2" key="1">
    <citation type="journal article" date="2011" name="J. Microbiol.">
        <title>Bacillus kyonggiensis sp. nov., isolated from soil of a lettuce field.</title>
        <authorList>
            <person name="Dong K."/>
            <person name="Lee S."/>
        </authorList>
    </citation>
    <scope>NUCLEOTIDE SEQUENCE [LARGE SCALE GENOMIC DNA]</scope>
    <source>
        <strain evidence="1 2">NB22</strain>
    </source>
</reference>
<accession>A0A4U1D294</accession>
<evidence type="ECO:0000313" key="1">
    <source>
        <dbReference type="EMBL" id="TKC15196.1"/>
    </source>
</evidence>
<dbReference type="OrthoDB" id="9800962at2"/>
<keyword evidence="2" id="KW-1185">Reference proteome</keyword>
<dbReference type="EMBL" id="SWBM01000006">
    <property type="protein sequence ID" value="TKC15196.1"/>
    <property type="molecule type" value="Genomic_DNA"/>
</dbReference>
<comment type="caution">
    <text evidence="1">The sequence shown here is derived from an EMBL/GenBank/DDBJ whole genome shotgun (WGS) entry which is preliminary data.</text>
</comment>
<dbReference type="RefSeq" id="WP_136833277.1">
    <property type="nucleotide sequence ID" value="NZ_SWBM01000006.1"/>
</dbReference>
<dbReference type="Proteomes" id="UP000307756">
    <property type="component" value="Unassembled WGS sequence"/>
</dbReference>
<gene>
    <name evidence="1" type="ORF">FA727_20150</name>
</gene>
<sequence>MNLTDIEHKGYKLLFKIPKFISNLKINSPKIRSFLATSLCKNKSEKIYLNWILNKTSSQFFLKSMSYDGIITLVKHDFNSWVGLRFCDNLTPTTRRIFNGKYVHAVEVVYLHSYKKGEGSNILRELDNLMIQLEIPLVLYAEKEKLVGYYENRGFVNYGIDGNKKNYLMIKFPL</sequence>
<proteinExistence type="predicted"/>
<organism evidence="1 2">
    <name type="scientific">Robertmurraya kyonggiensis</name>
    <dbReference type="NCBI Taxonomy" id="1037680"/>
    <lineage>
        <taxon>Bacteria</taxon>
        <taxon>Bacillati</taxon>
        <taxon>Bacillota</taxon>
        <taxon>Bacilli</taxon>
        <taxon>Bacillales</taxon>
        <taxon>Bacillaceae</taxon>
        <taxon>Robertmurraya</taxon>
    </lineage>
</organism>
<evidence type="ECO:0000313" key="2">
    <source>
        <dbReference type="Proteomes" id="UP000307756"/>
    </source>
</evidence>
<protein>
    <recommendedName>
        <fullName evidence="3">N-acetyltransferase domain-containing protein</fullName>
    </recommendedName>
</protein>
<name>A0A4U1D294_9BACI</name>
<dbReference type="AlphaFoldDB" id="A0A4U1D294"/>